<reference evidence="2" key="1">
    <citation type="submission" date="2020-08" db="EMBL/GenBank/DDBJ databases">
        <title>Lewinella bacteria from marine environments.</title>
        <authorList>
            <person name="Zhong Y."/>
        </authorList>
    </citation>
    <scope>NUCLEOTIDE SEQUENCE</scope>
    <source>
        <strain evidence="2">KCTC 42187</strain>
    </source>
</reference>
<feature type="chain" id="PRO_5037806246" evidence="1">
    <location>
        <begin position="20"/>
        <end position="272"/>
    </location>
</feature>
<keyword evidence="1" id="KW-0732">Signal</keyword>
<feature type="signal peptide" evidence="1">
    <location>
        <begin position="1"/>
        <end position="19"/>
    </location>
</feature>
<protein>
    <submittedName>
        <fullName evidence="2">Uncharacterized protein</fullName>
    </submittedName>
</protein>
<dbReference type="Proteomes" id="UP000650081">
    <property type="component" value="Unassembled WGS sequence"/>
</dbReference>
<keyword evidence="3" id="KW-1185">Reference proteome</keyword>
<dbReference type="RefSeq" id="WP_187467354.1">
    <property type="nucleotide sequence ID" value="NZ_JACSIT010000135.1"/>
</dbReference>
<sequence length="272" mass="31711">MYRLLFFLLAASTSWGVFAQQFTGIYQPSDAEVRQVTVGGWEAFLAEHKRQNQAGFRLRDLETYKQGGDDRKYVGLYSESPLIDSVGKASSWTEFIKMKRDMVKAGYTMVDIAAVVLNERDYDFYGVWVKEAHPTIHKVWLLESRESIEKRTTIMAKDRFKIKRVHVLNIPNGEPSFVVLYHFSPIDRFNFLYFADDLETFRQERDERRRSKVELIDFDRYREGDKTAYVAIFQDGEYDSEFISGVSIETINEQARALEKSRGLKLTNLSVD</sequence>
<comment type="caution">
    <text evidence="2">The sequence shown here is derived from an EMBL/GenBank/DDBJ whole genome shotgun (WGS) entry which is preliminary data.</text>
</comment>
<dbReference type="Pfam" id="PF17660">
    <property type="entry name" value="BTRD1"/>
    <property type="match status" value="1"/>
</dbReference>
<dbReference type="AlphaFoldDB" id="A0A923PMU8"/>
<proteinExistence type="predicted"/>
<evidence type="ECO:0000256" key="1">
    <source>
        <dbReference type="SAM" id="SignalP"/>
    </source>
</evidence>
<dbReference type="InterPro" id="IPR049511">
    <property type="entry name" value="PGH-like_rpt"/>
</dbReference>
<organism evidence="2 3">
    <name type="scientific">Neolewinella lacunae</name>
    <dbReference type="NCBI Taxonomy" id="1517758"/>
    <lineage>
        <taxon>Bacteria</taxon>
        <taxon>Pseudomonadati</taxon>
        <taxon>Bacteroidota</taxon>
        <taxon>Saprospiria</taxon>
        <taxon>Saprospirales</taxon>
        <taxon>Lewinellaceae</taxon>
        <taxon>Neolewinella</taxon>
    </lineage>
</organism>
<name>A0A923PMU8_9BACT</name>
<accession>A0A923PMU8</accession>
<evidence type="ECO:0000313" key="3">
    <source>
        <dbReference type="Proteomes" id="UP000650081"/>
    </source>
</evidence>
<dbReference type="EMBL" id="JACSIT010000135">
    <property type="protein sequence ID" value="MBC6995315.1"/>
    <property type="molecule type" value="Genomic_DNA"/>
</dbReference>
<gene>
    <name evidence="2" type="ORF">H9S92_14170</name>
</gene>
<evidence type="ECO:0000313" key="2">
    <source>
        <dbReference type="EMBL" id="MBC6995315.1"/>
    </source>
</evidence>